<dbReference type="Proteomes" id="UP001219585">
    <property type="component" value="Chromosome"/>
</dbReference>
<accession>A0AAJ5URN6</accession>
<sequence>MTPFTSWLTNSLRPYFGLDTLEEHWDIFQIREDYFIFLEGDVIKKRIFVNEHSYQEADVDISTRNREVIVPQTARGKEKKLNYTNISAVKATGVVFSAGLGNQNHPSSYITARNTKTYYQLPLTGFEHLTTKSALLNWLQQFPSLLPVDYPDKLAKLTKMKSLRYKTVPGDIFRVEIDLFEDGYVLVIGDLRQMQKDHLFAEDSIWHNVMTMPLFVRPYLLTTTERSPSLEEIQSAPLAAQTYIVMDDHFMRGCYEKVGHKMLIESDIVFPMGYGVTLDYGKEPRYRLSWGSGTISKPAPLTSFQTASRFTNHGVYAGVASDWLKPEEGIVEESLDHLDYREERQQALAEFGLPEDITYDDFNRQTGGLTREKYIHYVNKMYSRSRSHKK</sequence>
<gene>
    <name evidence="1" type="ORF">OU989_12535</name>
</gene>
<dbReference type="RefSeq" id="WP_274793372.1">
    <property type="nucleotide sequence ID" value="NZ_CP113527.1"/>
</dbReference>
<dbReference type="KEGG" id="liu:OU989_12535"/>
<dbReference type="Pfam" id="PF15428">
    <property type="entry name" value="Imm26"/>
    <property type="match status" value="1"/>
</dbReference>
<name>A0AAJ5URN6_9BACI</name>
<evidence type="ECO:0000313" key="2">
    <source>
        <dbReference type="Proteomes" id="UP001219585"/>
    </source>
</evidence>
<reference evidence="1" key="1">
    <citation type="submission" date="2022-11" db="EMBL/GenBank/DDBJ databases">
        <title>Lysinibacillus irui.</title>
        <authorList>
            <person name="Akintayo S.O."/>
        </authorList>
    </citation>
    <scope>NUCLEOTIDE SEQUENCE</scope>
    <source>
        <strain evidence="1">IRB4-01</strain>
    </source>
</reference>
<organism evidence="1 2">
    <name type="scientific">Lysinibacillus irui</name>
    <dbReference type="NCBI Taxonomy" id="2998077"/>
    <lineage>
        <taxon>Bacteria</taxon>
        <taxon>Bacillati</taxon>
        <taxon>Bacillota</taxon>
        <taxon>Bacilli</taxon>
        <taxon>Bacillales</taxon>
        <taxon>Bacillaceae</taxon>
        <taxon>Lysinibacillus</taxon>
    </lineage>
</organism>
<dbReference type="InterPro" id="IPR029278">
    <property type="entry name" value="Imm26"/>
</dbReference>
<dbReference type="AlphaFoldDB" id="A0AAJ5URN6"/>
<protein>
    <submittedName>
        <fullName evidence="1">Immunity 26/phosphotriesterase HocA family protein</fullName>
    </submittedName>
</protein>
<dbReference type="EMBL" id="CP113527">
    <property type="protein sequence ID" value="WDV05139.1"/>
    <property type="molecule type" value="Genomic_DNA"/>
</dbReference>
<evidence type="ECO:0000313" key="1">
    <source>
        <dbReference type="EMBL" id="WDV05139.1"/>
    </source>
</evidence>
<proteinExistence type="predicted"/>